<protein>
    <submittedName>
        <fullName evidence="1">Uncharacterized protein</fullName>
    </submittedName>
</protein>
<reference evidence="1" key="2">
    <citation type="journal article" date="2015" name="Fish Shellfish Immunol.">
        <title>Early steps in the European eel (Anguilla anguilla)-Vibrio vulnificus interaction in the gills: Role of the RtxA13 toxin.</title>
        <authorList>
            <person name="Callol A."/>
            <person name="Pajuelo D."/>
            <person name="Ebbesson L."/>
            <person name="Teles M."/>
            <person name="MacKenzie S."/>
            <person name="Amaro C."/>
        </authorList>
    </citation>
    <scope>NUCLEOTIDE SEQUENCE</scope>
</reference>
<evidence type="ECO:0000313" key="1">
    <source>
        <dbReference type="EMBL" id="JAH47302.1"/>
    </source>
</evidence>
<organism evidence="1">
    <name type="scientific">Anguilla anguilla</name>
    <name type="common">European freshwater eel</name>
    <name type="synonym">Muraena anguilla</name>
    <dbReference type="NCBI Taxonomy" id="7936"/>
    <lineage>
        <taxon>Eukaryota</taxon>
        <taxon>Metazoa</taxon>
        <taxon>Chordata</taxon>
        <taxon>Craniata</taxon>
        <taxon>Vertebrata</taxon>
        <taxon>Euteleostomi</taxon>
        <taxon>Actinopterygii</taxon>
        <taxon>Neopterygii</taxon>
        <taxon>Teleostei</taxon>
        <taxon>Anguilliformes</taxon>
        <taxon>Anguillidae</taxon>
        <taxon>Anguilla</taxon>
    </lineage>
</organism>
<dbReference type="EMBL" id="GBXM01078570">
    <property type="protein sequence ID" value="JAH30007.1"/>
    <property type="molecule type" value="Transcribed_RNA"/>
</dbReference>
<sequence length="24" mass="2687">MYNPTGRPTLLWSHGPLLCAPCQM</sequence>
<proteinExistence type="predicted"/>
<dbReference type="EMBL" id="GBXM01061275">
    <property type="protein sequence ID" value="JAH47302.1"/>
    <property type="molecule type" value="Transcribed_RNA"/>
</dbReference>
<name>A0A0E9T1C6_ANGAN</name>
<reference evidence="1" key="1">
    <citation type="submission" date="2014-11" db="EMBL/GenBank/DDBJ databases">
        <authorList>
            <person name="Amaro Gonzalez C."/>
        </authorList>
    </citation>
    <scope>NUCLEOTIDE SEQUENCE</scope>
</reference>
<accession>A0A0E9T1C6</accession>
<dbReference type="AlphaFoldDB" id="A0A0E9T1C6"/>